<name>A0A934RG52_9BACT</name>
<gene>
    <name evidence="1" type="ORF">JIN81_16155</name>
</gene>
<proteinExistence type="predicted"/>
<evidence type="ECO:0000313" key="1">
    <source>
        <dbReference type="EMBL" id="MBK1828566.1"/>
    </source>
</evidence>
<dbReference type="RefSeq" id="WP_200282273.1">
    <property type="nucleotide sequence ID" value="NZ_JAENII010000014.1"/>
</dbReference>
<dbReference type="InterPro" id="IPR036186">
    <property type="entry name" value="Serpin_sf"/>
</dbReference>
<protein>
    <submittedName>
        <fullName evidence="1">Uncharacterized protein</fullName>
    </submittedName>
</protein>
<evidence type="ECO:0000313" key="2">
    <source>
        <dbReference type="Proteomes" id="UP000658278"/>
    </source>
</evidence>
<comment type="caution">
    <text evidence="1">The sequence shown here is derived from an EMBL/GenBank/DDBJ whole genome shotgun (WGS) entry which is preliminary data.</text>
</comment>
<reference evidence="1" key="1">
    <citation type="submission" date="2021-01" db="EMBL/GenBank/DDBJ databases">
        <title>Modified the classification status of verrucomicrobia.</title>
        <authorList>
            <person name="Feng X."/>
        </authorList>
    </citation>
    <scope>NUCLEOTIDE SEQUENCE</scope>
    <source>
        <strain evidence="1">KCTC 22201</strain>
    </source>
</reference>
<accession>A0A934RG52</accession>
<dbReference type="AlphaFoldDB" id="A0A934RG52"/>
<keyword evidence="2" id="KW-1185">Reference proteome</keyword>
<sequence length="357" mass="39874">MKAFIGILGLSGVLAGAEVLSIAHPEEDFDVRRTVVWTPTFQAGWDAMNEGLGGPPKESGSELGKRLDTFRWEPEKVMPQGRWKVWSGEATRDFFLKVNGEAADFLGEDRGPFREVEGARPGAVAFYSLLDAQVAFVKPFYRSRKVPLEFKSMAGTEDRVSFFGVVGEDSGDYRDEVRVLAWRRKAGFHAVELRCRQEEFGSVVLYQPPGRQGFAAACRWLRVWRKGWHAAVGENAGLHSDPALHSGDRLQVPYLKLSAQGDFKEALQGGRFYGRPGDPYVVNAARQRVEFALHERGAEVRAAAEGGMDPFGAAPRTVPRDLVYDRPFFVFLWRDGAEWPYFGAWVGDSAAMVEFED</sequence>
<dbReference type="SUPFAM" id="SSF56574">
    <property type="entry name" value="Serpins"/>
    <property type="match status" value="1"/>
</dbReference>
<dbReference type="EMBL" id="JAENII010000014">
    <property type="protein sequence ID" value="MBK1828566.1"/>
    <property type="molecule type" value="Genomic_DNA"/>
</dbReference>
<dbReference type="Proteomes" id="UP000658278">
    <property type="component" value="Unassembled WGS sequence"/>
</dbReference>
<organism evidence="1 2">
    <name type="scientific">Haloferula rosea</name>
    <dbReference type="NCBI Taxonomy" id="490093"/>
    <lineage>
        <taxon>Bacteria</taxon>
        <taxon>Pseudomonadati</taxon>
        <taxon>Verrucomicrobiota</taxon>
        <taxon>Verrucomicrobiia</taxon>
        <taxon>Verrucomicrobiales</taxon>
        <taxon>Verrucomicrobiaceae</taxon>
        <taxon>Haloferula</taxon>
    </lineage>
</organism>